<evidence type="ECO:0000256" key="2">
    <source>
        <dbReference type="ARBA" id="ARBA00004496"/>
    </source>
</evidence>
<evidence type="ECO:0000256" key="8">
    <source>
        <dbReference type="HAMAP-Rule" id="MF_01895"/>
    </source>
</evidence>
<comment type="similarity">
    <text evidence="8">Belongs to the RNR ribonuclease family. RNase R subfamily.</text>
</comment>
<gene>
    <name evidence="8 10" type="primary">rnr</name>
    <name evidence="10" type="ORF">CSA56_15970</name>
</gene>
<comment type="caution">
    <text evidence="10">The sequence shown here is derived from an EMBL/GenBank/DDBJ whole genome shotgun (WGS) entry which is preliminary data.</text>
</comment>
<evidence type="ECO:0000256" key="6">
    <source>
        <dbReference type="ARBA" id="ARBA00022839"/>
    </source>
</evidence>
<comment type="catalytic activity">
    <reaction evidence="1 8">
        <text>Exonucleolytic cleavage in the 3'- to 5'-direction to yield nucleoside 5'-phosphates.</text>
        <dbReference type="EC" id="3.1.13.1"/>
    </reaction>
</comment>
<evidence type="ECO:0000259" key="9">
    <source>
        <dbReference type="PROSITE" id="PS50126"/>
    </source>
</evidence>
<organism evidence="10 11">
    <name type="scientific">candidate division KSB3 bacterium</name>
    <dbReference type="NCBI Taxonomy" id="2044937"/>
    <lineage>
        <taxon>Bacteria</taxon>
        <taxon>candidate division KSB3</taxon>
    </lineage>
</organism>
<dbReference type="EC" id="3.1.13.1" evidence="8"/>
<dbReference type="PROSITE" id="PS01175">
    <property type="entry name" value="RIBONUCLEASE_II"/>
    <property type="match status" value="1"/>
</dbReference>
<dbReference type="HAMAP" id="MF_01895">
    <property type="entry name" value="RNase_R"/>
    <property type="match status" value="1"/>
</dbReference>
<evidence type="ECO:0000256" key="4">
    <source>
        <dbReference type="ARBA" id="ARBA00022722"/>
    </source>
</evidence>
<comment type="function">
    <text evidence="8">3'-5' exoribonuclease that releases 5'-nucleoside monophosphates and is involved in maturation of structured RNAs.</text>
</comment>
<evidence type="ECO:0000313" key="10">
    <source>
        <dbReference type="EMBL" id="PIE32249.1"/>
    </source>
</evidence>
<dbReference type="Gene3D" id="2.40.50.140">
    <property type="entry name" value="Nucleic acid-binding proteins"/>
    <property type="match status" value="2"/>
</dbReference>
<dbReference type="InterPro" id="IPR012340">
    <property type="entry name" value="NA-bd_OB-fold"/>
</dbReference>
<dbReference type="NCBIfam" id="TIGR02063">
    <property type="entry name" value="RNase_R"/>
    <property type="match status" value="1"/>
</dbReference>
<name>A0A2G6KBR6_9BACT</name>
<dbReference type="GO" id="GO:0005829">
    <property type="term" value="C:cytosol"/>
    <property type="evidence" value="ECO:0007669"/>
    <property type="project" value="TreeGrafter"/>
</dbReference>
<evidence type="ECO:0000256" key="5">
    <source>
        <dbReference type="ARBA" id="ARBA00022801"/>
    </source>
</evidence>
<dbReference type="InterPro" id="IPR040476">
    <property type="entry name" value="CSD2"/>
</dbReference>
<keyword evidence="4 8" id="KW-0540">Nuclease</keyword>
<dbReference type="InterPro" id="IPR003029">
    <property type="entry name" value="S1_domain"/>
</dbReference>
<dbReference type="InterPro" id="IPR050180">
    <property type="entry name" value="RNR_Ribonuclease"/>
</dbReference>
<dbReference type="SUPFAM" id="SSF50249">
    <property type="entry name" value="Nucleic acid-binding proteins"/>
    <property type="match status" value="4"/>
</dbReference>
<keyword evidence="3 8" id="KW-0963">Cytoplasm</keyword>
<dbReference type="GO" id="GO:0008859">
    <property type="term" value="F:exoribonuclease II activity"/>
    <property type="evidence" value="ECO:0007669"/>
    <property type="project" value="UniProtKB-UniRule"/>
</dbReference>
<keyword evidence="5 8" id="KW-0378">Hydrolase</keyword>
<dbReference type="Pfam" id="PF08206">
    <property type="entry name" value="OB_RNB"/>
    <property type="match status" value="1"/>
</dbReference>
<dbReference type="InterPro" id="IPR013223">
    <property type="entry name" value="RNase_B_OB_dom"/>
</dbReference>
<dbReference type="CDD" id="cd04471">
    <property type="entry name" value="S1_RNase_R"/>
    <property type="match status" value="1"/>
</dbReference>
<dbReference type="Pfam" id="PF17876">
    <property type="entry name" value="CSD2"/>
    <property type="match status" value="1"/>
</dbReference>
<dbReference type="SMART" id="SM00357">
    <property type="entry name" value="CSP"/>
    <property type="match status" value="1"/>
</dbReference>
<accession>A0A2G6KBR6</accession>
<evidence type="ECO:0000313" key="11">
    <source>
        <dbReference type="Proteomes" id="UP000230821"/>
    </source>
</evidence>
<proteinExistence type="inferred from homology"/>
<reference evidence="10 11" key="1">
    <citation type="submission" date="2017-10" db="EMBL/GenBank/DDBJ databases">
        <title>Novel microbial diversity and functional potential in the marine mammal oral microbiome.</title>
        <authorList>
            <person name="Dudek N.K."/>
            <person name="Sun C.L."/>
            <person name="Burstein D."/>
            <person name="Kantor R.S."/>
            <person name="Aliaga Goltsman D.S."/>
            <person name="Bik E.M."/>
            <person name="Thomas B.C."/>
            <person name="Banfield J.F."/>
            <person name="Relman D.A."/>
        </authorList>
    </citation>
    <scope>NUCLEOTIDE SEQUENCE [LARGE SCALE GENOMIC DNA]</scope>
    <source>
        <strain evidence="10">DOLJORAL78_47_16</strain>
    </source>
</reference>
<evidence type="ECO:0000256" key="7">
    <source>
        <dbReference type="ARBA" id="ARBA00022884"/>
    </source>
</evidence>
<dbReference type="InterPro" id="IPR022966">
    <property type="entry name" value="RNase_II/R_CS"/>
</dbReference>
<dbReference type="GO" id="GO:0003723">
    <property type="term" value="F:RNA binding"/>
    <property type="evidence" value="ECO:0007669"/>
    <property type="project" value="UniProtKB-UniRule"/>
</dbReference>
<dbReference type="InterPro" id="IPR004476">
    <property type="entry name" value="RNase_II/RNase_R"/>
</dbReference>
<dbReference type="NCBIfam" id="TIGR00358">
    <property type="entry name" value="3_prime_RNase"/>
    <property type="match status" value="1"/>
</dbReference>
<dbReference type="SMART" id="SM00316">
    <property type="entry name" value="S1"/>
    <property type="match status" value="1"/>
</dbReference>
<dbReference type="Pfam" id="PF00773">
    <property type="entry name" value="RNB"/>
    <property type="match status" value="1"/>
</dbReference>
<keyword evidence="6 8" id="KW-0269">Exonuclease</keyword>
<dbReference type="Proteomes" id="UP000230821">
    <property type="component" value="Unassembled WGS sequence"/>
</dbReference>
<evidence type="ECO:0000256" key="3">
    <source>
        <dbReference type="ARBA" id="ARBA00022490"/>
    </source>
</evidence>
<comment type="subcellular location">
    <subcellularLocation>
        <location evidence="2 8">Cytoplasm</location>
    </subcellularLocation>
</comment>
<protein>
    <recommendedName>
        <fullName evidence="8">Ribonuclease R</fullName>
        <shortName evidence="8">RNase R</shortName>
        <ecNumber evidence="8">3.1.13.1</ecNumber>
    </recommendedName>
</protein>
<dbReference type="SMART" id="SM00955">
    <property type="entry name" value="RNB"/>
    <property type="match status" value="1"/>
</dbReference>
<dbReference type="PANTHER" id="PTHR23355:SF9">
    <property type="entry name" value="DIS3-LIKE EXONUCLEASE 2"/>
    <property type="match status" value="1"/>
</dbReference>
<dbReference type="PROSITE" id="PS50126">
    <property type="entry name" value="S1"/>
    <property type="match status" value="1"/>
</dbReference>
<dbReference type="GO" id="GO:0006402">
    <property type="term" value="P:mRNA catabolic process"/>
    <property type="evidence" value="ECO:0007669"/>
    <property type="project" value="TreeGrafter"/>
</dbReference>
<dbReference type="InterPro" id="IPR011129">
    <property type="entry name" value="CSD"/>
</dbReference>
<keyword evidence="7 8" id="KW-0694">RNA-binding</keyword>
<dbReference type="EMBL" id="PDSK01000116">
    <property type="protein sequence ID" value="PIE32249.1"/>
    <property type="molecule type" value="Genomic_DNA"/>
</dbReference>
<evidence type="ECO:0000256" key="1">
    <source>
        <dbReference type="ARBA" id="ARBA00001849"/>
    </source>
</evidence>
<dbReference type="Pfam" id="PF00575">
    <property type="entry name" value="S1"/>
    <property type="match status" value="1"/>
</dbReference>
<dbReference type="InterPro" id="IPR001900">
    <property type="entry name" value="RNase_II/R"/>
</dbReference>
<dbReference type="InterPro" id="IPR011805">
    <property type="entry name" value="RNase_R"/>
</dbReference>
<feature type="domain" description="S1 motif" evidence="9">
    <location>
        <begin position="636"/>
        <end position="717"/>
    </location>
</feature>
<dbReference type="AlphaFoldDB" id="A0A2G6KBR6"/>
<dbReference type="PANTHER" id="PTHR23355">
    <property type="entry name" value="RIBONUCLEASE"/>
    <property type="match status" value="1"/>
</dbReference>
<sequence length="717" mass="82032">MAGTSSRPTEEIHVLEKQDILEYLQHSVGQPITEKDLLKRLHIDSDDRHAVKKLLRELMAGGEIVEVRSKKIALPGQVGLVVGHVQGHPKGFAFVVSKQKGISDVFISPEDLNNAFHGDLVVARIQRKGKGKSAEGKVLRILQRGQNRVIGIYHDHGHYGLVIPQDTKLPYKIHIDAANARDAREHQIVVVQILQHDEFHRNPDGEVVQVLGYPYTPGMDEKIVIHAFGLPTDFPNAVLEEADRALATIPLEDIQHRLDLRDQCIFTIDGENARDFDDAVSIERLENGHYSLGVHIADVNHYVREGSPLDQEAYQRGTSVYFPDRAIPMFPERLSNQICSLRQGEDRLTISVIMEFDPTMKLVNYDIQESVICSKARLTYTAVRQMLKDQDEALREQYASLLPSLELMKELSELLLQKRMRRGSLDFDLPEPELVLDIQGNVENIIKAERNLAHRLIEEFMLAANETVASHLTWLQIPMMYRTHEKPDESKIASLNTFIGSLGLKLRPGAQLHSKDIQKLLRQVKHKPMEHVVNYLTLRSLKQARYTVQNSGHFGLASTCYTHFTSPIRRYPDLIVHRILKAVLRGEGFSEQAQEQRRKYLETIADHSSIRERLAADAERDIVLVKKLRFMEDKLGDLFDGVISGVAAFGIFVELRDYFVEGFIHITTLHDDYYRYHEESYSLVGEEFRKRYRVGDRLRVQVTHVDVAKRQIDFLMV</sequence>